<protein>
    <recommendedName>
        <fullName evidence="4">Winged helix-turn helix</fullName>
    </recommendedName>
</protein>
<feature type="compositionally biased region" description="Low complexity" evidence="1">
    <location>
        <begin position="367"/>
        <end position="387"/>
    </location>
</feature>
<evidence type="ECO:0008006" key="4">
    <source>
        <dbReference type="Google" id="ProtNLM"/>
    </source>
</evidence>
<reference evidence="2" key="1">
    <citation type="submission" date="2013-08" db="EMBL/GenBank/DDBJ databases">
        <authorList>
            <person name="Durkin A.S."/>
            <person name="Haft D.R."/>
            <person name="McCorrison J."/>
            <person name="Torralba M."/>
            <person name="Gillis M."/>
            <person name="Haft D.H."/>
            <person name="Methe B."/>
            <person name="Sutton G."/>
            <person name="Nelson K.E."/>
        </authorList>
    </citation>
    <scope>NUCLEOTIDE SEQUENCE [LARGE SCALE GENOMIC DNA]</scope>
    <source>
        <strain evidence="2">F0233</strain>
    </source>
</reference>
<accession>U2QRN4</accession>
<feature type="region of interest" description="Disordered" evidence="1">
    <location>
        <begin position="110"/>
        <end position="145"/>
    </location>
</feature>
<comment type="caution">
    <text evidence="2">The sequence shown here is derived from an EMBL/GenBank/DDBJ whole genome shotgun (WGS) entry which is preliminary data.</text>
</comment>
<feature type="compositionally biased region" description="Basic and acidic residues" evidence="1">
    <location>
        <begin position="121"/>
        <end position="130"/>
    </location>
</feature>
<feature type="compositionally biased region" description="Basic and acidic residues" evidence="1">
    <location>
        <begin position="293"/>
        <end position="302"/>
    </location>
</feature>
<feature type="compositionally biased region" description="Basic and acidic residues" evidence="1">
    <location>
        <begin position="344"/>
        <end position="363"/>
    </location>
</feature>
<name>U2QRN4_9ACTN</name>
<feature type="region of interest" description="Disordered" evidence="1">
    <location>
        <begin position="169"/>
        <end position="192"/>
    </location>
</feature>
<feature type="compositionally biased region" description="Basic and acidic residues" evidence="1">
    <location>
        <begin position="267"/>
        <end position="286"/>
    </location>
</feature>
<dbReference type="AlphaFoldDB" id="U2QRN4"/>
<dbReference type="EMBL" id="ACVN02000129">
    <property type="protein sequence ID" value="ERK58874.1"/>
    <property type="molecule type" value="Genomic_DNA"/>
</dbReference>
<gene>
    <name evidence="2" type="ORF">HMPREF0682_1523</name>
</gene>
<dbReference type="Proteomes" id="UP000017052">
    <property type="component" value="Unassembled WGS sequence"/>
</dbReference>
<keyword evidence="3" id="KW-1185">Reference proteome</keyword>
<feature type="region of interest" description="Disordered" evidence="1">
    <location>
        <begin position="207"/>
        <end position="390"/>
    </location>
</feature>
<proteinExistence type="predicted"/>
<evidence type="ECO:0000256" key="1">
    <source>
        <dbReference type="SAM" id="MobiDB-lite"/>
    </source>
</evidence>
<evidence type="ECO:0000313" key="3">
    <source>
        <dbReference type="Proteomes" id="UP000017052"/>
    </source>
</evidence>
<sequence>MDRETHSKLSAIPALTMASMRRNRVSWVSCAVSDAVGACGSGSPRKETAVLVGWRKRSGSRVLAGMKTEAILYASEGVSTSIIAKMVERTERTVQEWPAEWQGARMRPVPAGHAENQDAAEPARARKQEPETILARPSSRTGARTGFRDAPALREVVKILFDVEHQSGPSHRLLPRLCGPSPGPPDPFDEHHDETTITRRMAEATTQVKSLSDQGWKAHTARLRPAPSTRPGPAACSPAPERAAHQAVRGPAEDVPVLLRRPPPDQQEGHAVSDRGEPEHRADDPRAGTTPTRNRDREDRSRPRQRTIPPRESVDRPLRAGPAAGAHHTGLSAAVRARPQPGRARLERGQEQHRDHPARDPPKKPSAHSPHTSPAAPSTTTPNTSHPAKPETILFHDSHKLQNIVNNLYKGTINPERVGDGTMANMKRNRIFRGFPVPFRI</sequence>
<evidence type="ECO:0000313" key="2">
    <source>
        <dbReference type="EMBL" id="ERK58874.1"/>
    </source>
</evidence>
<organism evidence="2 3">
    <name type="scientific">Propionibacterium acidifaciens F0233</name>
    <dbReference type="NCBI Taxonomy" id="553198"/>
    <lineage>
        <taxon>Bacteria</taxon>
        <taxon>Bacillati</taxon>
        <taxon>Actinomycetota</taxon>
        <taxon>Actinomycetes</taxon>
        <taxon>Propionibacteriales</taxon>
        <taxon>Propionibacteriaceae</taxon>
        <taxon>Propionibacterium</taxon>
    </lineage>
</organism>